<dbReference type="EMBL" id="RAZT01000021">
    <property type="protein sequence ID" value="RKN26296.1"/>
    <property type="molecule type" value="Genomic_DNA"/>
</dbReference>
<feature type="compositionally biased region" description="Low complexity" evidence="1">
    <location>
        <begin position="178"/>
        <end position="194"/>
    </location>
</feature>
<reference evidence="3 4" key="1">
    <citation type="submission" date="2018-09" db="EMBL/GenBank/DDBJ databases">
        <title>Micromonospora sp. nov. MS1-9, isolated from a root of Musa sp.</title>
        <authorList>
            <person name="Kuncharoen N."/>
            <person name="Kudo T."/>
            <person name="Ohkuma M."/>
            <person name="Yuki M."/>
            <person name="Tanasupawat S."/>
        </authorList>
    </citation>
    <scope>NUCLEOTIDE SEQUENCE [LARGE SCALE GENOMIC DNA]</scope>
    <source>
        <strain evidence="3 4">MS1-9</strain>
    </source>
</reference>
<dbReference type="Pfam" id="PF13529">
    <property type="entry name" value="Peptidase_C39_2"/>
    <property type="match status" value="1"/>
</dbReference>
<evidence type="ECO:0000259" key="2">
    <source>
        <dbReference type="Pfam" id="PF13529"/>
    </source>
</evidence>
<dbReference type="InterPro" id="IPR039563">
    <property type="entry name" value="Peptidase_C39_single_dom"/>
</dbReference>
<name>A0A3A9Y3Y3_9ACTN</name>
<proteinExistence type="predicted"/>
<dbReference type="AlphaFoldDB" id="A0A3A9Y3Y3"/>
<gene>
    <name evidence="3" type="ORF">D7044_30065</name>
</gene>
<feature type="region of interest" description="Disordered" evidence="1">
    <location>
        <begin position="178"/>
        <end position="212"/>
    </location>
</feature>
<evidence type="ECO:0000313" key="3">
    <source>
        <dbReference type="EMBL" id="RKN26296.1"/>
    </source>
</evidence>
<protein>
    <submittedName>
        <fullName evidence="3">Peptidase C39 family protein</fullName>
    </submittedName>
</protein>
<dbReference type="Proteomes" id="UP000275865">
    <property type="component" value="Unassembled WGS sequence"/>
</dbReference>
<dbReference type="Gene3D" id="3.90.70.10">
    <property type="entry name" value="Cysteine proteinases"/>
    <property type="match status" value="1"/>
</dbReference>
<sequence>MTRAIPPRLRDIAYRGFRLPADEAAGVAVGLRGDAGGLRIAEPAGVRPGPAGDGRRYEWGSWTAPPVPVGFPVVEVVPSWTAQTPDGCWIEVELRGWHGDGPATGWYVLGRWAADDRTVRRGSVPGQRDGAARVETDTLAIGEATVTGWQLRVTLLRPAGGGSSPVLRTVGAVATGRAGTAAPAAETSPGATGNAAGGPGSGARDADRPGDARGVVLDVPRYAQRLHGTYPRWGGGGDSWCSPTCTSMVLAFWGVAPPAQRYAWVDPPGPRPVVVHAARHCYDHAYGGAGNWAFNTAYAGLHGVDAFVTRLRSLAEAEAFIAAGIPLVVSAAFRAGEVPGLAYDTRGHLIVLVGFTSDGDPVLNDPYAENDEAVRRIVPRDRFEAVWQRGSGGMAYVIRPAEVTLPPPPAQANW</sequence>
<organism evidence="3 4">
    <name type="scientific">Micromonospora musae</name>
    <dbReference type="NCBI Taxonomy" id="1894970"/>
    <lineage>
        <taxon>Bacteria</taxon>
        <taxon>Bacillati</taxon>
        <taxon>Actinomycetota</taxon>
        <taxon>Actinomycetes</taxon>
        <taxon>Micromonosporales</taxon>
        <taxon>Micromonosporaceae</taxon>
        <taxon>Micromonospora</taxon>
    </lineage>
</organism>
<dbReference type="InterPro" id="IPR039564">
    <property type="entry name" value="Peptidase_C39-like"/>
</dbReference>
<dbReference type="RefSeq" id="WP_120690900.1">
    <property type="nucleotide sequence ID" value="NZ_RAZT01000021.1"/>
</dbReference>
<evidence type="ECO:0000313" key="4">
    <source>
        <dbReference type="Proteomes" id="UP000275865"/>
    </source>
</evidence>
<feature type="domain" description="Peptidase C39-like" evidence="2">
    <location>
        <begin position="217"/>
        <end position="367"/>
    </location>
</feature>
<dbReference type="CDD" id="cd02549">
    <property type="entry name" value="Peptidase_C39A"/>
    <property type="match status" value="1"/>
</dbReference>
<comment type="caution">
    <text evidence="3">The sequence shown here is derived from an EMBL/GenBank/DDBJ whole genome shotgun (WGS) entry which is preliminary data.</text>
</comment>
<evidence type="ECO:0000256" key="1">
    <source>
        <dbReference type="SAM" id="MobiDB-lite"/>
    </source>
</evidence>
<accession>A0A3A9Y3Y3</accession>